<evidence type="ECO:0000313" key="1">
    <source>
        <dbReference type="EMBL" id="MBX72813.1"/>
    </source>
</evidence>
<accession>A0A2P2R0R2</accession>
<dbReference type="EMBL" id="GGEC01092329">
    <property type="protein sequence ID" value="MBX72813.1"/>
    <property type="molecule type" value="Transcribed_RNA"/>
</dbReference>
<organism evidence="1">
    <name type="scientific">Rhizophora mucronata</name>
    <name type="common">Asiatic mangrove</name>
    <dbReference type="NCBI Taxonomy" id="61149"/>
    <lineage>
        <taxon>Eukaryota</taxon>
        <taxon>Viridiplantae</taxon>
        <taxon>Streptophyta</taxon>
        <taxon>Embryophyta</taxon>
        <taxon>Tracheophyta</taxon>
        <taxon>Spermatophyta</taxon>
        <taxon>Magnoliopsida</taxon>
        <taxon>eudicotyledons</taxon>
        <taxon>Gunneridae</taxon>
        <taxon>Pentapetalae</taxon>
        <taxon>rosids</taxon>
        <taxon>fabids</taxon>
        <taxon>Malpighiales</taxon>
        <taxon>Rhizophoraceae</taxon>
        <taxon>Rhizophora</taxon>
    </lineage>
</organism>
<name>A0A2P2R0R2_RHIMU</name>
<proteinExistence type="predicted"/>
<reference evidence="1" key="1">
    <citation type="submission" date="2018-02" db="EMBL/GenBank/DDBJ databases">
        <title>Rhizophora mucronata_Transcriptome.</title>
        <authorList>
            <person name="Meera S.P."/>
            <person name="Sreeshan A."/>
            <person name="Augustine A."/>
        </authorList>
    </citation>
    <scope>NUCLEOTIDE SEQUENCE</scope>
    <source>
        <tissue evidence="1">Leaf</tissue>
    </source>
</reference>
<protein>
    <submittedName>
        <fullName evidence="1">Uncharacterized protein</fullName>
    </submittedName>
</protein>
<dbReference type="AlphaFoldDB" id="A0A2P2R0R2"/>
<sequence length="46" mass="5086">MINLPCKPSLQIISHEQRVKLRPGSIQAIYKDGSGCQSDGMLLEVM</sequence>